<feature type="transmembrane region" description="Helical" evidence="6">
    <location>
        <begin position="132"/>
        <end position="157"/>
    </location>
</feature>
<protein>
    <submittedName>
        <fullName evidence="8">Cytochrome c biogenesis protein transmembrane region</fullName>
    </submittedName>
</protein>
<reference evidence="8 9" key="1">
    <citation type="journal article" date="2015" name="Nature">
        <title>rRNA introns, odd ribosomes, and small enigmatic genomes across a large radiation of phyla.</title>
        <authorList>
            <person name="Brown C.T."/>
            <person name="Hug L.A."/>
            <person name="Thomas B.C."/>
            <person name="Sharon I."/>
            <person name="Castelle C.J."/>
            <person name="Singh A."/>
            <person name="Wilkins M.J."/>
            <person name="Williams K.H."/>
            <person name="Banfield J.F."/>
        </authorList>
    </citation>
    <scope>NUCLEOTIDE SEQUENCE [LARGE SCALE GENOMIC DNA]</scope>
</reference>
<gene>
    <name evidence="8" type="ORF">UT19_C0007G0074</name>
</gene>
<dbReference type="PANTHER" id="PTHR31272">
    <property type="entry name" value="CYTOCHROME C-TYPE BIOGENESIS PROTEIN HI_1454-RELATED"/>
    <property type="match status" value="1"/>
</dbReference>
<comment type="similarity">
    <text evidence="2">Belongs to the DsbD family.</text>
</comment>
<evidence type="ECO:0000256" key="1">
    <source>
        <dbReference type="ARBA" id="ARBA00004141"/>
    </source>
</evidence>
<comment type="subcellular location">
    <subcellularLocation>
        <location evidence="1">Membrane</location>
        <topology evidence="1">Multi-pass membrane protein</topology>
    </subcellularLocation>
</comment>
<dbReference type="Proteomes" id="UP000034932">
    <property type="component" value="Unassembled WGS sequence"/>
</dbReference>
<keyword evidence="3 6" id="KW-0812">Transmembrane</keyword>
<evidence type="ECO:0000259" key="7">
    <source>
        <dbReference type="Pfam" id="PF02683"/>
    </source>
</evidence>
<evidence type="ECO:0000256" key="4">
    <source>
        <dbReference type="ARBA" id="ARBA00022989"/>
    </source>
</evidence>
<sequence>MARLKPTPLVINTMDLLFSASFIASFFAGVAALFAPCCITVLLPTYFASIFKQKAKIFLMTFIYFLGLLSIFLPIGLGVSFLSQIFREYHNIVFLTGGIFLILLGLSLVLGKSFSFNSPVHPEMKGTGLLSIFLLGVFSAIATTCCAPVLAGVLALSALPGSFVLGGIFTLAYVLGMVLPLFFIAALLDKRDFTKKFFAFRKTINYELLGRKITLTFANLFSGVMFLALGIIIVILARAGKIESHSDYQLMVNIYITKLIKSVESVTKFIPEPIWGIIFVSIFILIVIHAVREWKRRSPAPN</sequence>
<dbReference type="PANTHER" id="PTHR31272:SF9">
    <property type="entry name" value="BLL1027 PROTEIN"/>
    <property type="match status" value="1"/>
</dbReference>
<evidence type="ECO:0000256" key="6">
    <source>
        <dbReference type="SAM" id="Phobius"/>
    </source>
</evidence>
<feature type="transmembrane region" description="Helical" evidence="6">
    <location>
        <begin position="20"/>
        <end position="45"/>
    </location>
</feature>
<comment type="caution">
    <text evidence="8">The sequence shown here is derived from an EMBL/GenBank/DDBJ whole genome shotgun (WGS) entry which is preliminary data.</text>
</comment>
<dbReference type="EMBL" id="LBVW01000007">
    <property type="protein sequence ID" value="KKQ93830.1"/>
    <property type="molecule type" value="Genomic_DNA"/>
</dbReference>
<keyword evidence="4 6" id="KW-1133">Transmembrane helix</keyword>
<name>A0A0G0M0I7_9BACT</name>
<dbReference type="PATRIC" id="fig|1618573.3.peg.597"/>
<feature type="domain" description="Cytochrome C biogenesis protein transmembrane" evidence="7">
    <location>
        <begin position="23"/>
        <end position="186"/>
    </location>
</feature>
<evidence type="ECO:0000313" key="8">
    <source>
        <dbReference type="EMBL" id="KKQ93830.1"/>
    </source>
</evidence>
<feature type="transmembrane region" description="Helical" evidence="6">
    <location>
        <begin position="163"/>
        <end position="188"/>
    </location>
</feature>
<evidence type="ECO:0000313" key="9">
    <source>
        <dbReference type="Proteomes" id="UP000034932"/>
    </source>
</evidence>
<keyword evidence="5 6" id="KW-0472">Membrane</keyword>
<dbReference type="Pfam" id="PF02683">
    <property type="entry name" value="DsbD_TM"/>
    <property type="match status" value="1"/>
</dbReference>
<proteinExistence type="inferred from homology"/>
<evidence type="ECO:0000256" key="3">
    <source>
        <dbReference type="ARBA" id="ARBA00022692"/>
    </source>
</evidence>
<evidence type="ECO:0000256" key="5">
    <source>
        <dbReference type="ARBA" id="ARBA00023136"/>
    </source>
</evidence>
<dbReference type="GO" id="GO:0017004">
    <property type="term" value="P:cytochrome complex assembly"/>
    <property type="evidence" value="ECO:0007669"/>
    <property type="project" value="InterPro"/>
</dbReference>
<accession>A0A0G0M0I7</accession>
<dbReference type="AlphaFoldDB" id="A0A0G0M0I7"/>
<feature type="transmembrane region" description="Helical" evidence="6">
    <location>
        <begin position="274"/>
        <end position="291"/>
    </location>
</feature>
<dbReference type="STRING" id="1618573.UT19_C0007G0074"/>
<organism evidence="8 9">
    <name type="scientific">Candidatus Woesebacteria bacterium GW2011_GWB1_39_10b</name>
    <dbReference type="NCBI Taxonomy" id="1618573"/>
    <lineage>
        <taxon>Bacteria</taxon>
        <taxon>Candidatus Woeseibacteriota</taxon>
    </lineage>
</organism>
<evidence type="ECO:0000256" key="2">
    <source>
        <dbReference type="ARBA" id="ARBA00006143"/>
    </source>
</evidence>
<dbReference type="GO" id="GO:0016020">
    <property type="term" value="C:membrane"/>
    <property type="evidence" value="ECO:0007669"/>
    <property type="project" value="UniProtKB-SubCell"/>
</dbReference>
<feature type="transmembrane region" description="Helical" evidence="6">
    <location>
        <begin position="92"/>
        <end position="111"/>
    </location>
</feature>
<feature type="transmembrane region" description="Helical" evidence="6">
    <location>
        <begin position="57"/>
        <end position="86"/>
    </location>
</feature>
<dbReference type="InterPro" id="IPR051790">
    <property type="entry name" value="Cytochrome_c-biogenesis_DsbD"/>
</dbReference>
<feature type="transmembrane region" description="Helical" evidence="6">
    <location>
        <begin position="209"/>
        <end position="237"/>
    </location>
</feature>
<dbReference type="InterPro" id="IPR003834">
    <property type="entry name" value="Cyt_c_assmbl_TM_dom"/>
</dbReference>